<dbReference type="GO" id="GO:0005737">
    <property type="term" value="C:cytoplasm"/>
    <property type="evidence" value="ECO:0007669"/>
    <property type="project" value="TreeGrafter"/>
</dbReference>
<dbReference type="NCBIfam" id="TIGR00231">
    <property type="entry name" value="small_GTP"/>
    <property type="match status" value="1"/>
</dbReference>
<dbReference type="PANTHER" id="PTHR42714">
    <property type="entry name" value="TRNA MODIFICATION GTPASE GTPBP3"/>
    <property type="match status" value="1"/>
</dbReference>
<dbReference type="InterPro" id="IPR027417">
    <property type="entry name" value="P-loop_NTPase"/>
</dbReference>
<dbReference type="InterPro" id="IPR040644">
    <property type="entry name" value="HydF_tetramer"/>
</dbReference>
<dbReference type="Gene3D" id="3.40.50.300">
    <property type="entry name" value="P-loop containing nucleotide triphosphate hydrolases"/>
    <property type="match status" value="1"/>
</dbReference>
<dbReference type="SUPFAM" id="SSF52540">
    <property type="entry name" value="P-loop containing nucleoside triphosphate hydrolases"/>
    <property type="match status" value="1"/>
</dbReference>
<organism evidence="4 5">
    <name type="scientific">Candidatus Ornithospirochaeta stercoravium</name>
    <dbReference type="NCBI Taxonomy" id="2840897"/>
    <lineage>
        <taxon>Bacteria</taxon>
        <taxon>Pseudomonadati</taxon>
        <taxon>Spirochaetota</taxon>
        <taxon>Spirochaetia</taxon>
        <taxon>Spirochaetales</taxon>
        <taxon>Spirochaetaceae</taxon>
        <taxon>Spirochaetaceae incertae sedis</taxon>
        <taxon>Candidatus Ornithospirochaeta</taxon>
    </lineage>
</organism>
<accession>A0A9D9ID37</accession>
<evidence type="ECO:0000313" key="4">
    <source>
        <dbReference type="EMBL" id="MBO8469945.1"/>
    </source>
</evidence>
<gene>
    <name evidence="4" type="primary">hydF</name>
    <name evidence="4" type="ORF">IAA72_09205</name>
</gene>
<dbReference type="InterPro" id="IPR023873">
    <property type="entry name" value="FeFe-hyd_GTPase_HydF"/>
</dbReference>
<dbReference type="InterPro" id="IPR005225">
    <property type="entry name" value="Small_GTP-bd"/>
</dbReference>
<protein>
    <submittedName>
        <fullName evidence="4">[FeFe] hydrogenase H-cluster maturation GTPase HydF</fullName>
    </submittedName>
</protein>
<evidence type="ECO:0000313" key="5">
    <source>
        <dbReference type="Proteomes" id="UP000810292"/>
    </source>
</evidence>
<proteinExistence type="predicted"/>
<reference evidence="4" key="2">
    <citation type="journal article" date="2021" name="PeerJ">
        <title>Extensive microbial diversity within the chicken gut microbiome revealed by metagenomics and culture.</title>
        <authorList>
            <person name="Gilroy R."/>
            <person name="Ravi A."/>
            <person name="Getino M."/>
            <person name="Pursley I."/>
            <person name="Horton D.L."/>
            <person name="Alikhan N.F."/>
            <person name="Baker D."/>
            <person name="Gharbi K."/>
            <person name="Hall N."/>
            <person name="Watson M."/>
            <person name="Adriaenssens E.M."/>
            <person name="Foster-Nyarko E."/>
            <person name="Jarju S."/>
            <person name="Secka A."/>
            <person name="Antonio M."/>
            <person name="Oren A."/>
            <person name="Chaudhuri R.R."/>
            <person name="La Ragione R."/>
            <person name="Hildebrand F."/>
            <person name="Pallen M.J."/>
        </authorList>
    </citation>
    <scope>NUCLEOTIDE SEQUENCE</scope>
    <source>
        <strain evidence="4">14700</strain>
    </source>
</reference>
<sequence>MALNGTPSGERKHIVLIGMRNAGKSSLMNSIIGQELAVVSPVKGTTTDPVRKAMELLPAGPVLFIDTPGIDDEGDLGRKRSEKAQLALERADGVLIAVDGTEPFPAILDESLKKIRERSVPVIAAITKSDVAGNAEKIENELIKRGFDSSSILSVSSVTGAGIEALKSMLGKVLSESNVERTILGDLLSPGDIVILVIPIDKAAPKGRLILPQQQTIRSILDSSAVAVAVKESELEMTLENLKGRVRMVVTDSQIFGKVSEIVPDEIPLTSFSILMARYKGNLDSAVKGAAALSSLRGGERILISEGCTHHRQCGDIGTEKLPMWIRRYTGKDFMFEHTMGTGFPEDLSPYSLVIHCGGCMLTEREMEVRYGKAEEAEIPITNYGTIIAYMNGILERSLSLFPSVLSYLQR</sequence>
<dbReference type="GO" id="GO:0005525">
    <property type="term" value="F:GTP binding"/>
    <property type="evidence" value="ECO:0007669"/>
    <property type="project" value="InterPro"/>
</dbReference>
<dbReference type="InterPro" id="IPR006073">
    <property type="entry name" value="GTP-bd"/>
</dbReference>
<reference evidence="4" key="1">
    <citation type="submission" date="2020-10" db="EMBL/GenBank/DDBJ databases">
        <authorList>
            <person name="Gilroy R."/>
        </authorList>
    </citation>
    <scope>NUCLEOTIDE SEQUENCE</scope>
    <source>
        <strain evidence="4">14700</strain>
    </source>
</reference>
<name>A0A9D9ID37_9SPIO</name>
<dbReference type="Pfam" id="PF01926">
    <property type="entry name" value="MMR_HSR1"/>
    <property type="match status" value="1"/>
</dbReference>
<dbReference type="EMBL" id="JADIMF010000151">
    <property type="protein sequence ID" value="MBO8469945.1"/>
    <property type="molecule type" value="Genomic_DNA"/>
</dbReference>
<feature type="domain" description="Hydrogen maturase F dimerization" evidence="2">
    <location>
        <begin position="183"/>
        <end position="281"/>
    </location>
</feature>
<dbReference type="Gene3D" id="3.40.50.11420">
    <property type="match status" value="1"/>
</dbReference>
<dbReference type="GO" id="GO:0002098">
    <property type="term" value="P:tRNA wobble uridine modification"/>
    <property type="evidence" value="ECO:0007669"/>
    <property type="project" value="TreeGrafter"/>
</dbReference>
<evidence type="ECO:0000259" key="1">
    <source>
        <dbReference type="Pfam" id="PF01926"/>
    </source>
</evidence>
<evidence type="ECO:0000259" key="2">
    <source>
        <dbReference type="Pfam" id="PF18128"/>
    </source>
</evidence>
<dbReference type="Pfam" id="PF18133">
    <property type="entry name" value="HydF_tetramer"/>
    <property type="match status" value="1"/>
</dbReference>
<feature type="domain" description="G" evidence="1">
    <location>
        <begin position="14"/>
        <end position="128"/>
    </location>
</feature>
<dbReference type="InterPro" id="IPR041606">
    <property type="entry name" value="HydF_dimer"/>
</dbReference>
<evidence type="ECO:0000259" key="3">
    <source>
        <dbReference type="Pfam" id="PF18133"/>
    </source>
</evidence>
<comment type="caution">
    <text evidence="4">The sequence shown here is derived from an EMBL/GenBank/DDBJ whole genome shotgun (WGS) entry which is preliminary data.</text>
</comment>
<feature type="domain" description="Hydrogen maturase F tetramerization" evidence="3">
    <location>
        <begin position="286"/>
        <end position="400"/>
    </location>
</feature>
<dbReference type="Gene3D" id="3.40.50.11410">
    <property type="match status" value="1"/>
</dbReference>
<dbReference type="Pfam" id="PF18128">
    <property type="entry name" value="HydF_dimer"/>
    <property type="match status" value="1"/>
</dbReference>
<dbReference type="NCBIfam" id="TIGR03918">
    <property type="entry name" value="GTP_HydF"/>
    <property type="match status" value="1"/>
</dbReference>
<dbReference type="PANTHER" id="PTHR42714:SF6">
    <property type="entry name" value="TRANSLATION INITIATION FACTOR IF-2"/>
    <property type="match status" value="1"/>
</dbReference>
<dbReference type="AlphaFoldDB" id="A0A9D9ID37"/>
<dbReference type="CDD" id="cd00880">
    <property type="entry name" value="Era_like"/>
    <property type="match status" value="1"/>
</dbReference>
<dbReference type="Proteomes" id="UP000810292">
    <property type="component" value="Unassembled WGS sequence"/>
</dbReference>
<dbReference type="GO" id="GO:0030488">
    <property type="term" value="P:tRNA methylation"/>
    <property type="evidence" value="ECO:0007669"/>
    <property type="project" value="TreeGrafter"/>
</dbReference>